<feature type="region of interest" description="Disordered" evidence="1">
    <location>
        <begin position="58"/>
        <end position="110"/>
    </location>
</feature>
<evidence type="ECO:0000313" key="3">
    <source>
        <dbReference type="Proteomes" id="UP000595437"/>
    </source>
</evidence>
<dbReference type="Proteomes" id="UP000595437">
    <property type="component" value="Chromosome 6"/>
</dbReference>
<feature type="non-terminal residue" evidence="2">
    <location>
        <position position="1"/>
    </location>
</feature>
<evidence type="ECO:0000313" key="2">
    <source>
        <dbReference type="EMBL" id="QQP48953.1"/>
    </source>
</evidence>
<gene>
    <name evidence="2" type="ORF">FKW44_009442</name>
</gene>
<proteinExistence type="predicted"/>
<dbReference type="EMBL" id="CP045895">
    <property type="protein sequence ID" value="QQP48953.1"/>
    <property type="molecule type" value="Genomic_DNA"/>
</dbReference>
<name>A0A7T8K7C2_CALRO</name>
<reference evidence="3" key="1">
    <citation type="submission" date="2021-01" db="EMBL/GenBank/DDBJ databases">
        <title>Caligus Genome Assembly.</title>
        <authorList>
            <person name="Gallardo-Escarate C."/>
        </authorList>
    </citation>
    <scope>NUCLEOTIDE SEQUENCE [LARGE SCALE GENOMIC DNA]</scope>
</reference>
<feature type="non-terminal residue" evidence="2">
    <location>
        <position position="110"/>
    </location>
</feature>
<keyword evidence="3" id="KW-1185">Reference proteome</keyword>
<accession>A0A7T8K7C2</accession>
<feature type="compositionally biased region" description="Basic and acidic residues" evidence="1">
    <location>
        <begin position="94"/>
        <end position="110"/>
    </location>
</feature>
<dbReference type="AlphaFoldDB" id="A0A7T8K7C2"/>
<sequence>QPQHHQLHHQPSLTLASLEREVNGLKVAAAEEDEKLIVLRKDDLNSLLTSKPTLLIGKELNLSGDAAGKGSSSSSKYLHPNNAQHQAGGYHNKSGGDKETHNGGEMDYKK</sequence>
<feature type="compositionally biased region" description="Low complexity" evidence="1">
    <location>
        <begin position="63"/>
        <end position="76"/>
    </location>
</feature>
<protein>
    <submittedName>
        <fullName evidence="2">Uncharacterized protein</fullName>
    </submittedName>
</protein>
<organism evidence="2 3">
    <name type="scientific">Caligus rogercresseyi</name>
    <name type="common">Sea louse</name>
    <dbReference type="NCBI Taxonomy" id="217165"/>
    <lineage>
        <taxon>Eukaryota</taxon>
        <taxon>Metazoa</taxon>
        <taxon>Ecdysozoa</taxon>
        <taxon>Arthropoda</taxon>
        <taxon>Crustacea</taxon>
        <taxon>Multicrustacea</taxon>
        <taxon>Hexanauplia</taxon>
        <taxon>Copepoda</taxon>
        <taxon>Siphonostomatoida</taxon>
        <taxon>Caligidae</taxon>
        <taxon>Caligus</taxon>
    </lineage>
</organism>
<evidence type="ECO:0000256" key="1">
    <source>
        <dbReference type="SAM" id="MobiDB-lite"/>
    </source>
</evidence>